<dbReference type="OrthoDB" id="43525at2759"/>
<dbReference type="HOGENOM" id="CLU_611744_0_0_1"/>
<dbReference type="Gene3D" id="1.10.238.10">
    <property type="entry name" value="EF-hand"/>
    <property type="match status" value="1"/>
</dbReference>
<evidence type="ECO:0000256" key="5">
    <source>
        <dbReference type="ARBA" id="ARBA00022989"/>
    </source>
</evidence>
<keyword evidence="7 9" id="KW-0472">Membrane</keyword>
<feature type="domain" description="EF-hand" evidence="10">
    <location>
        <begin position="371"/>
        <end position="406"/>
    </location>
</feature>
<keyword evidence="5 9" id="KW-1133">Transmembrane helix</keyword>
<dbReference type="PaxDb" id="2850-Phatr43171"/>
<reference evidence="12" key="2">
    <citation type="submission" date="2008-08" db="EMBL/GenBank/DDBJ databases">
        <authorList>
            <consortium name="Diatom Consortium"/>
            <person name="Grigoriev I."/>
            <person name="Grimwood J."/>
            <person name="Kuo A."/>
            <person name="Otillar R.P."/>
            <person name="Salamov A."/>
            <person name="Detter J.C."/>
            <person name="Lindquist E."/>
            <person name="Shapiro H."/>
            <person name="Lucas S."/>
            <person name="Glavina del Rio T."/>
            <person name="Pitluck S."/>
            <person name="Rokhsar D."/>
            <person name="Bowler C."/>
        </authorList>
    </citation>
    <scope>GENOME REANNOTATION</scope>
    <source>
        <strain evidence="12">CCAP 1055/1</strain>
    </source>
</reference>
<keyword evidence="2" id="KW-0813">Transport</keyword>
<evidence type="ECO:0000313" key="11">
    <source>
        <dbReference type="EMBL" id="EEC51936.1"/>
    </source>
</evidence>
<name>B7FQV7_PHATC</name>
<dbReference type="EMBL" id="CM000605">
    <property type="protein sequence ID" value="EEC51936.1"/>
    <property type="molecule type" value="Genomic_DNA"/>
</dbReference>
<evidence type="ECO:0000256" key="2">
    <source>
        <dbReference type="ARBA" id="ARBA00022448"/>
    </source>
</evidence>
<dbReference type="GO" id="GO:0005737">
    <property type="term" value="C:cytoplasm"/>
    <property type="evidence" value="ECO:0007669"/>
    <property type="project" value="UniProtKB-ARBA"/>
</dbReference>
<dbReference type="InterPro" id="IPR003280">
    <property type="entry name" value="2pore_dom_K_chnl"/>
</dbReference>
<evidence type="ECO:0000256" key="9">
    <source>
        <dbReference type="SAM" id="Phobius"/>
    </source>
</evidence>
<dbReference type="RefSeq" id="XP_002177473.1">
    <property type="nucleotide sequence ID" value="XM_002177437.1"/>
</dbReference>
<keyword evidence="8" id="KW-0407">Ion channel</keyword>
<evidence type="ECO:0000313" key="12">
    <source>
        <dbReference type="Proteomes" id="UP000000759"/>
    </source>
</evidence>
<dbReference type="GO" id="GO:0022841">
    <property type="term" value="F:potassium ion leak channel activity"/>
    <property type="evidence" value="ECO:0007669"/>
    <property type="project" value="TreeGrafter"/>
</dbReference>
<keyword evidence="12" id="KW-1185">Reference proteome</keyword>
<dbReference type="eggNOG" id="KOG1418">
    <property type="taxonomic scope" value="Eukaryota"/>
</dbReference>
<dbReference type="InParanoid" id="B7FQV7"/>
<feature type="transmembrane region" description="Helical" evidence="9">
    <location>
        <begin position="279"/>
        <end position="297"/>
    </location>
</feature>
<keyword evidence="4" id="KW-0106">Calcium</keyword>
<dbReference type="KEGG" id="pti:PHATRDRAFT_43171"/>
<keyword evidence="6" id="KW-0406">Ion transport</keyword>
<organism evidence="11 12">
    <name type="scientific">Phaeodactylum tricornutum (strain CCAP 1055/1)</name>
    <dbReference type="NCBI Taxonomy" id="556484"/>
    <lineage>
        <taxon>Eukaryota</taxon>
        <taxon>Sar</taxon>
        <taxon>Stramenopiles</taxon>
        <taxon>Ochrophyta</taxon>
        <taxon>Bacillariophyta</taxon>
        <taxon>Bacillariophyceae</taxon>
        <taxon>Bacillariophycidae</taxon>
        <taxon>Naviculales</taxon>
        <taxon>Phaeodactylaceae</taxon>
        <taxon>Phaeodactylum</taxon>
    </lineage>
</organism>
<keyword evidence="3 9" id="KW-0812">Transmembrane</keyword>
<dbReference type="GeneID" id="7196767"/>
<accession>B7FQV7</accession>
<dbReference type="PANTHER" id="PTHR11003">
    <property type="entry name" value="POTASSIUM CHANNEL, SUBFAMILY K"/>
    <property type="match status" value="1"/>
</dbReference>
<dbReference type="GO" id="GO:0030322">
    <property type="term" value="P:stabilization of membrane potential"/>
    <property type="evidence" value="ECO:0007669"/>
    <property type="project" value="TreeGrafter"/>
</dbReference>
<evidence type="ECO:0000256" key="7">
    <source>
        <dbReference type="ARBA" id="ARBA00023136"/>
    </source>
</evidence>
<dbReference type="SUPFAM" id="SSF81324">
    <property type="entry name" value="Voltage-gated potassium channels"/>
    <property type="match status" value="2"/>
</dbReference>
<evidence type="ECO:0000256" key="8">
    <source>
        <dbReference type="ARBA" id="ARBA00023303"/>
    </source>
</evidence>
<dbReference type="InterPro" id="IPR013099">
    <property type="entry name" value="K_chnl_dom"/>
</dbReference>
<dbReference type="InterPro" id="IPR011992">
    <property type="entry name" value="EF-hand-dom_pair"/>
</dbReference>
<protein>
    <recommendedName>
        <fullName evidence="10">EF-hand domain-containing protein</fullName>
    </recommendedName>
</protein>
<comment type="subcellular location">
    <subcellularLocation>
        <location evidence="1">Membrane</location>
        <topology evidence="1">Multi-pass membrane protein</topology>
    </subcellularLocation>
</comment>
<dbReference type="InterPro" id="IPR002048">
    <property type="entry name" value="EF_hand_dom"/>
</dbReference>
<feature type="transmembrane region" description="Helical" evidence="9">
    <location>
        <begin position="121"/>
        <end position="140"/>
    </location>
</feature>
<dbReference type="OMA" id="YLVAKQE"/>
<dbReference type="GO" id="GO:0015271">
    <property type="term" value="F:outward rectifier potassium channel activity"/>
    <property type="evidence" value="ECO:0007669"/>
    <property type="project" value="TreeGrafter"/>
</dbReference>
<proteinExistence type="predicted"/>
<dbReference type="InterPro" id="IPR018247">
    <property type="entry name" value="EF_Hand_1_Ca_BS"/>
</dbReference>
<sequence>MTLYKKTVLFWWCTFCIGWRGAWSLASPIYQLRRPGARLPPTPKSKLRRDYSSLNDSFLSANAKRRHGRKRYGPLQTFARSFWKGVTLPFPALRRVVLIPGTQRKKGTRGNISVGLTLREGFLAVTAYLAVGVLAYSVVLEKWSLVDAMYFTCVCFSTVGYGDLCPTNTASKAFTCIFGLGGIAFLGTAVATIGSSLLQAEVDAIAKAREKSKVRLMKVFENMPKKLNHFRTQSRETQKRVLKDAGKSRKKRRRFYEGLIFGSVEELEGRNRMQSILNMVIRVVPSLSIIFGGGAAMKVLNKGWSWTESIYYSLVTASTIGFGDLSPQTRHARMFAILYIPLAVAAAGDLLSGIALSLVQRRQREVYEQQLERDLTIEHLHLMDADGDGKITREEYVQFMLIEMGRVDQKELDELYHQFERLDVTRSGYLDNDDLKLMAKLRGAKVKG</sequence>
<dbReference type="Proteomes" id="UP000000759">
    <property type="component" value="Chromosome 1"/>
</dbReference>
<dbReference type="AlphaFoldDB" id="B7FQV7"/>
<evidence type="ECO:0000256" key="1">
    <source>
        <dbReference type="ARBA" id="ARBA00004141"/>
    </source>
</evidence>
<dbReference type="Gene3D" id="1.10.287.70">
    <property type="match status" value="2"/>
</dbReference>
<dbReference type="CDD" id="cd00051">
    <property type="entry name" value="EFh"/>
    <property type="match status" value="1"/>
</dbReference>
<feature type="transmembrane region" description="Helical" evidence="9">
    <location>
        <begin position="337"/>
        <end position="359"/>
    </location>
</feature>
<evidence type="ECO:0000256" key="4">
    <source>
        <dbReference type="ARBA" id="ARBA00022837"/>
    </source>
</evidence>
<dbReference type="Pfam" id="PF13202">
    <property type="entry name" value="EF-hand_5"/>
    <property type="match status" value="1"/>
</dbReference>
<feature type="domain" description="EF-hand" evidence="10">
    <location>
        <begin position="410"/>
        <end position="445"/>
    </location>
</feature>
<dbReference type="Pfam" id="PF07885">
    <property type="entry name" value="Ion_trans_2"/>
    <property type="match status" value="2"/>
</dbReference>
<evidence type="ECO:0000259" key="10">
    <source>
        <dbReference type="PROSITE" id="PS50222"/>
    </source>
</evidence>
<dbReference type="PROSITE" id="PS50222">
    <property type="entry name" value="EF_HAND_2"/>
    <property type="match status" value="2"/>
</dbReference>
<reference evidence="11 12" key="1">
    <citation type="journal article" date="2008" name="Nature">
        <title>The Phaeodactylum genome reveals the evolutionary history of diatom genomes.</title>
        <authorList>
            <person name="Bowler C."/>
            <person name="Allen A.E."/>
            <person name="Badger J.H."/>
            <person name="Grimwood J."/>
            <person name="Jabbari K."/>
            <person name="Kuo A."/>
            <person name="Maheswari U."/>
            <person name="Martens C."/>
            <person name="Maumus F."/>
            <person name="Otillar R.P."/>
            <person name="Rayko E."/>
            <person name="Salamov A."/>
            <person name="Vandepoele K."/>
            <person name="Beszteri B."/>
            <person name="Gruber A."/>
            <person name="Heijde M."/>
            <person name="Katinka M."/>
            <person name="Mock T."/>
            <person name="Valentin K."/>
            <person name="Verret F."/>
            <person name="Berges J.A."/>
            <person name="Brownlee C."/>
            <person name="Cadoret J.P."/>
            <person name="Chiovitti A."/>
            <person name="Choi C.J."/>
            <person name="Coesel S."/>
            <person name="De Martino A."/>
            <person name="Detter J.C."/>
            <person name="Durkin C."/>
            <person name="Falciatore A."/>
            <person name="Fournet J."/>
            <person name="Haruta M."/>
            <person name="Huysman M.J."/>
            <person name="Jenkins B.D."/>
            <person name="Jiroutova K."/>
            <person name="Jorgensen R.E."/>
            <person name="Joubert Y."/>
            <person name="Kaplan A."/>
            <person name="Kroger N."/>
            <person name="Kroth P.G."/>
            <person name="La Roche J."/>
            <person name="Lindquist E."/>
            <person name="Lommer M."/>
            <person name="Martin-Jezequel V."/>
            <person name="Lopez P.J."/>
            <person name="Lucas S."/>
            <person name="Mangogna M."/>
            <person name="McGinnis K."/>
            <person name="Medlin L.K."/>
            <person name="Montsant A."/>
            <person name="Oudot-Le Secq M.P."/>
            <person name="Napoli C."/>
            <person name="Obornik M."/>
            <person name="Parker M.S."/>
            <person name="Petit J.L."/>
            <person name="Porcel B.M."/>
            <person name="Poulsen N."/>
            <person name="Robison M."/>
            <person name="Rychlewski L."/>
            <person name="Rynearson T.A."/>
            <person name="Schmutz J."/>
            <person name="Shapiro H."/>
            <person name="Siaut M."/>
            <person name="Stanley M."/>
            <person name="Sussman M.R."/>
            <person name="Taylor A.R."/>
            <person name="Vardi A."/>
            <person name="von Dassow P."/>
            <person name="Vyverman W."/>
            <person name="Willis A."/>
            <person name="Wyrwicz L.S."/>
            <person name="Rokhsar D.S."/>
            <person name="Weissenbach J."/>
            <person name="Armbrust E.V."/>
            <person name="Green B.R."/>
            <person name="Van de Peer Y."/>
            <person name="Grigoriev I.V."/>
        </authorList>
    </citation>
    <scope>NUCLEOTIDE SEQUENCE [LARGE SCALE GENOMIC DNA]</scope>
    <source>
        <strain evidence="11 12">CCAP 1055/1</strain>
    </source>
</reference>
<dbReference type="PRINTS" id="PR01333">
    <property type="entry name" value="2POREKCHANEL"/>
</dbReference>
<dbReference type="PROSITE" id="PS00018">
    <property type="entry name" value="EF_HAND_1"/>
    <property type="match status" value="1"/>
</dbReference>
<dbReference type="GO" id="GO:0005886">
    <property type="term" value="C:plasma membrane"/>
    <property type="evidence" value="ECO:0007669"/>
    <property type="project" value="TreeGrafter"/>
</dbReference>
<evidence type="ECO:0000256" key="3">
    <source>
        <dbReference type="ARBA" id="ARBA00022692"/>
    </source>
</evidence>
<evidence type="ECO:0000256" key="6">
    <source>
        <dbReference type="ARBA" id="ARBA00023065"/>
    </source>
</evidence>
<dbReference type="GO" id="GO:0005509">
    <property type="term" value="F:calcium ion binding"/>
    <property type="evidence" value="ECO:0007669"/>
    <property type="project" value="InterPro"/>
</dbReference>
<gene>
    <name evidence="11" type="ORF">PHATRDRAFT_43171</name>
</gene>
<dbReference type="SUPFAM" id="SSF47473">
    <property type="entry name" value="EF-hand"/>
    <property type="match status" value="1"/>
</dbReference>
<dbReference type="PANTHER" id="PTHR11003:SF291">
    <property type="entry name" value="IP11374P"/>
    <property type="match status" value="1"/>
</dbReference>